<reference evidence="1 2" key="1">
    <citation type="journal article" date="2018" name="Front. Microbiol.">
        <title>Genome-Based Analysis Reveals the Taxonomy and Diversity of the Family Idiomarinaceae.</title>
        <authorList>
            <person name="Liu Y."/>
            <person name="Lai Q."/>
            <person name="Shao Z."/>
        </authorList>
    </citation>
    <scope>NUCLEOTIDE SEQUENCE [LARGE SCALE GENOMIC DNA]</scope>
    <source>
        <strain evidence="1 2">GBSy1</strain>
    </source>
</reference>
<comment type="caution">
    <text evidence="1">The sequence shown here is derived from an EMBL/GenBank/DDBJ whole genome shotgun (WGS) entry which is preliminary data.</text>
</comment>
<keyword evidence="2" id="KW-1185">Reference proteome</keyword>
<evidence type="ECO:0000313" key="1">
    <source>
        <dbReference type="EMBL" id="RUO32002.1"/>
    </source>
</evidence>
<protein>
    <submittedName>
        <fullName evidence="1">Uncharacterized protein</fullName>
    </submittedName>
</protein>
<sequence length="225" mass="26618">MKEPPAIAGLLKFFSRPEYLDDFLQGKLFCNTPHYYRNCYEQGISDRFEACIGYFSRSLDQRMPTIIMDGKKLDLSRATEAFTFLDQDYYDSWLSCWFILEVPESELEIISLKRDLQRILQEFGDDYVLLPSESFIPFHSLLSKTEHRMENGPVKYTDDDLTRGMFKKRSDFSYQREYRFAFDRCDKSELKPLCFKVDANQLSELVIKQPKIKFNINGELHDILV</sequence>
<proteinExistence type="predicted"/>
<dbReference type="EMBL" id="PIPN01000001">
    <property type="protein sequence ID" value="RUO32002.1"/>
    <property type="molecule type" value="Genomic_DNA"/>
</dbReference>
<accession>A0ABY0C2I1</accession>
<organism evidence="1 2">
    <name type="scientific">Aliidiomarina sedimenti</name>
    <dbReference type="NCBI Taxonomy" id="1933879"/>
    <lineage>
        <taxon>Bacteria</taxon>
        <taxon>Pseudomonadati</taxon>
        <taxon>Pseudomonadota</taxon>
        <taxon>Gammaproteobacteria</taxon>
        <taxon>Alteromonadales</taxon>
        <taxon>Idiomarinaceae</taxon>
        <taxon>Aliidiomarina</taxon>
    </lineage>
</organism>
<gene>
    <name evidence="1" type="ORF">CWE12_03150</name>
</gene>
<name>A0ABY0C2I1_9GAMM</name>
<evidence type="ECO:0000313" key="2">
    <source>
        <dbReference type="Proteomes" id="UP000287410"/>
    </source>
</evidence>
<dbReference type="Proteomes" id="UP000287410">
    <property type="component" value="Unassembled WGS sequence"/>
</dbReference>